<dbReference type="OrthoDB" id="9801455at2"/>
<dbReference type="GO" id="GO:0004553">
    <property type="term" value="F:hydrolase activity, hydrolyzing O-glycosyl compounds"/>
    <property type="evidence" value="ECO:0007669"/>
    <property type="project" value="InterPro"/>
</dbReference>
<reference evidence="9 10" key="1">
    <citation type="submission" date="2019-03" db="EMBL/GenBank/DDBJ databases">
        <title>San Antonio Military Medical Center submission to MRSN (WRAIR), pending publication.</title>
        <authorList>
            <person name="Blyth D.M."/>
            <person name="Mccarthy S.L."/>
            <person name="Schall S.E."/>
            <person name="Stam J.A."/>
            <person name="Ong A.C."/>
            <person name="Mcgann P.T."/>
        </authorList>
    </citation>
    <scope>NUCLEOTIDE SEQUENCE [LARGE SCALE GENOMIC DNA]</scope>
    <source>
        <strain evidence="9 10">MRSN571793</strain>
    </source>
</reference>
<evidence type="ECO:0000256" key="3">
    <source>
        <dbReference type="ARBA" id="ARBA00022801"/>
    </source>
</evidence>
<dbReference type="Gene3D" id="2.115.10.20">
    <property type="entry name" value="Glycosyl hydrolase domain, family 43"/>
    <property type="match status" value="1"/>
</dbReference>
<dbReference type="AlphaFoldDB" id="A0A4Y8L8S3"/>
<dbReference type="PANTHER" id="PTHR43301">
    <property type="entry name" value="ARABINAN ENDO-1,5-ALPHA-L-ARABINOSIDASE"/>
    <property type="match status" value="1"/>
</dbReference>
<evidence type="ECO:0000313" key="9">
    <source>
        <dbReference type="EMBL" id="TFD97882.1"/>
    </source>
</evidence>
<feature type="site" description="Important for catalytic activity, responsible for pKa modulation of the active site Glu and correct orientation of both the proton donor and substrate" evidence="6">
    <location>
        <position position="199"/>
    </location>
</feature>
<dbReference type="InterPro" id="IPR050727">
    <property type="entry name" value="GH43_arabinanases"/>
</dbReference>
<dbReference type="SUPFAM" id="SSF75005">
    <property type="entry name" value="Arabinanase/levansucrase/invertase"/>
    <property type="match status" value="1"/>
</dbReference>
<evidence type="ECO:0000256" key="2">
    <source>
        <dbReference type="ARBA" id="ARBA00009865"/>
    </source>
</evidence>
<feature type="active site" description="Proton donor" evidence="5">
    <location>
        <position position="256"/>
    </location>
</feature>
<evidence type="ECO:0000256" key="5">
    <source>
        <dbReference type="PIRSR" id="PIRSR606710-1"/>
    </source>
</evidence>
<evidence type="ECO:0000259" key="8">
    <source>
        <dbReference type="Pfam" id="PF16369"/>
    </source>
</evidence>
<evidence type="ECO:0000256" key="7">
    <source>
        <dbReference type="RuleBase" id="RU361187"/>
    </source>
</evidence>
<protein>
    <submittedName>
        <fullName evidence="9">Arabinan endo-1,5-alpha-L-arabinosidase</fullName>
    </submittedName>
</protein>
<proteinExistence type="inferred from homology"/>
<dbReference type="Proteomes" id="UP000297861">
    <property type="component" value="Unassembled WGS sequence"/>
</dbReference>
<dbReference type="GO" id="GO:0005975">
    <property type="term" value="P:carbohydrate metabolic process"/>
    <property type="evidence" value="ECO:0007669"/>
    <property type="project" value="InterPro"/>
</dbReference>
<dbReference type="InterPro" id="IPR032291">
    <property type="entry name" value="Abn2_C"/>
</dbReference>
<dbReference type="Pfam" id="PF16369">
    <property type="entry name" value="GH43_C"/>
    <property type="match status" value="1"/>
</dbReference>
<gene>
    <name evidence="9" type="ORF">E2605_04500</name>
</gene>
<dbReference type="PANTHER" id="PTHR43301:SF3">
    <property type="entry name" value="ARABINAN ENDO-1,5-ALPHA-L-ARABINOSIDASE A-RELATED"/>
    <property type="match status" value="1"/>
</dbReference>
<comment type="pathway">
    <text evidence="1">Glycan metabolism; L-arabinan degradation.</text>
</comment>
<dbReference type="CDD" id="cd08998">
    <property type="entry name" value="GH43_Arb43a-like"/>
    <property type="match status" value="1"/>
</dbReference>
<keyword evidence="10" id="KW-1185">Reference proteome</keyword>
<evidence type="ECO:0000256" key="6">
    <source>
        <dbReference type="PIRSR" id="PIRSR606710-2"/>
    </source>
</evidence>
<comment type="caution">
    <text evidence="9">The sequence shown here is derived from an EMBL/GenBank/DDBJ whole genome shotgun (WGS) entry which is preliminary data.</text>
</comment>
<feature type="active site" description="Proton acceptor" evidence="5">
    <location>
        <position position="63"/>
    </location>
</feature>
<dbReference type="Pfam" id="PF04616">
    <property type="entry name" value="Glyco_hydro_43"/>
    <property type="match status" value="1"/>
</dbReference>
<name>A0A4Y8L8S3_9BACT</name>
<keyword evidence="3 7" id="KW-0378">Hydrolase</keyword>
<evidence type="ECO:0000313" key="10">
    <source>
        <dbReference type="Proteomes" id="UP000297861"/>
    </source>
</evidence>
<feature type="domain" description="Extracellular endo-alpha-(1-&gt;5)-L-arabinanase C-terminal" evidence="8">
    <location>
        <begin position="376"/>
        <end position="499"/>
    </location>
</feature>
<dbReference type="InterPro" id="IPR023296">
    <property type="entry name" value="Glyco_hydro_beta-prop_sf"/>
</dbReference>
<keyword evidence="4 7" id="KW-0326">Glycosidase</keyword>
<dbReference type="EMBL" id="SOML01000002">
    <property type="protein sequence ID" value="TFD97882.1"/>
    <property type="molecule type" value="Genomic_DNA"/>
</dbReference>
<dbReference type="InterPro" id="IPR006710">
    <property type="entry name" value="Glyco_hydro_43"/>
</dbReference>
<dbReference type="STRING" id="1121485.GCA_000426485_02637"/>
<evidence type="ECO:0000256" key="4">
    <source>
        <dbReference type="ARBA" id="ARBA00023295"/>
    </source>
</evidence>
<organism evidence="9 10">
    <name type="scientific">Dysgonomonas capnocytophagoides</name>
    <dbReference type="NCBI Taxonomy" id="45254"/>
    <lineage>
        <taxon>Bacteria</taxon>
        <taxon>Pseudomonadati</taxon>
        <taxon>Bacteroidota</taxon>
        <taxon>Bacteroidia</taxon>
        <taxon>Bacteroidales</taxon>
        <taxon>Dysgonomonadaceae</taxon>
        <taxon>Dysgonomonas</taxon>
    </lineage>
</organism>
<dbReference type="Gene3D" id="2.40.128.10">
    <property type="match status" value="1"/>
</dbReference>
<accession>A0A4Y8L8S3</accession>
<comment type="similarity">
    <text evidence="2 7">Belongs to the glycosyl hydrolase 43 family.</text>
</comment>
<sequence>MLNISFKTIQKLALLVSTSLLLSCSNKEPVFRIQKSSNPWEDNYKDVSSMRDYKKWGTYNVHDPSVKKIGDTYYSYSTDAIYGEDSVAMKNDNLPFGYIQIRKSKDLVNWEFTGWAFPEIPEEAVKWVRLNSGGNGATNIWAPYMVSYKDKYRLYYSVSAFGRQTSYIGLAESGSPEGPWKQVGCVVKTKDGDVMNAIDPSIAEDNVTGKQWMVYGSYFGGLHCVELEPSTGLTKTESDQGHLIARRFDGKRNNIEAPEIIYNPQFKKWYLFVSYDPLVTTYNVRAGRSDSPEGPFVDFFGKDMSAEEDNMPILTYAYRFNNHAGWAGVAHCAVFDNQEGKFFMAHQGRLSPENFMMDLHIREVFWTEDGWPVVSPQRYAGDFQRAVSERDLLGKWEILCIRDVGNSDLDLRDGQVKPDDLRLTDNRRNTPKELIISADKSVGGEFSGSWKYRSVGILDLVIEGEEISGLRLFIGHDWENHTNTVLFTGIDRKGQSVWGKKIQ</sequence>
<evidence type="ECO:0000256" key="1">
    <source>
        <dbReference type="ARBA" id="ARBA00004834"/>
    </source>
</evidence>
<dbReference type="PROSITE" id="PS51257">
    <property type="entry name" value="PROKAR_LIPOPROTEIN"/>
    <property type="match status" value="1"/>
</dbReference>
<dbReference type="RefSeq" id="WP_134435649.1">
    <property type="nucleotide sequence ID" value="NZ_SOML01000002.1"/>
</dbReference>